<gene>
    <name evidence="4" type="ORF">MENT_LOCUS19104</name>
</gene>
<organism evidence="4 5">
    <name type="scientific">Meloidogyne enterolobii</name>
    <name type="common">Root-knot nematode worm</name>
    <name type="synonym">Meloidogyne mayaguensis</name>
    <dbReference type="NCBI Taxonomy" id="390850"/>
    <lineage>
        <taxon>Eukaryota</taxon>
        <taxon>Metazoa</taxon>
        <taxon>Ecdysozoa</taxon>
        <taxon>Nematoda</taxon>
        <taxon>Chromadorea</taxon>
        <taxon>Rhabditida</taxon>
        <taxon>Tylenchina</taxon>
        <taxon>Tylenchomorpha</taxon>
        <taxon>Tylenchoidea</taxon>
        <taxon>Meloidogynidae</taxon>
        <taxon>Meloidogyninae</taxon>
        <taxon>Meloidogyne</taxon>
    </lineage>
</organism>
<protein>
    <recommendedName>
        <fullName evidence="3">C-type lectin domain-containing protein</fullName>
    </recommendedName>
</protein>
<feature type="chain" id="PRO_5027802119" description="C-type lectin domain-containing protein" evidence="2">
    <location>
        <begin position="18"/>
        <end position="859"/>
    </location>
</feature>
<dbReference type="AlphaFoldDB" id="A0A6V7UYQ9"/>
<dbReference type="CDD" id="cd00037">
    <property type="entry name" value="CLECT"/>
    <property type="match status" value="1"/>
</dbReference>
<feature type="signal peptide" evidence="2">
    <location>
        <begin position="1"/>
        <end position="17"/>
    </location>
</feature>
<dbReference type="InterPro" id="IPR001304">
    <property type="entry name" value="C-type_lectin-like"/>
</dbReference>
<name>A0A6V7UYQ9_MELEN</name>
<feature type="compositionally biased region" description="Low complexity" evidence="1">
    <location>
        <begin position="365"/>
        <end position="374"/>
    </location>
</feature>
<feature type="compositionally biased region" description="Low complexity" evidence="1">
    <location>
        <begin position="528"/>
        <end position="537"/>
    </location>
</feature>
<feature type="region of interest" description="Disordered" evidence="1">
    <location>
        <begin position="238"/>
        <end position="553"/>
    </location>
</feature>
<feature type="compositionally biased region" description="Low complexity" evidence="1">
    <location>
        <begin position="381"/>
        <end position="420"/>
    </location>
</feature>
<evidence type="ECO:0000259" key="3">
    <source>
        <dbReference type="SMART" id="SM00034"/>
    </source>
</evidence>
<feature type="region of interest" description="Disordered" evidence="1">
    <location>
        <begin position="675"/>
        <end position="709"/>
    </location>
</feature>
<dbReference type="SMART" id="SM00034">
    <property type="entry name" value="CLECT"/>
    <property type="match status" value="1"/>
</dbReference>
<proteinExistence type="predicted"/>
<accession>A0A6V7UYQ9</accession>
<feature type="compositionally biased region" description="Low complexity" evidence="1">
    <location>
        <begin position="238"/>
        <end position="356"/>
    </location>
</feature>
<reference evidence="4 5" key="1">
    <citation type="submission" date="2020-08" db="EMBL/GenBank/DDBJ databases">
        <authorList>
            <person name="Koutsovoulos G."/>
            <person name="Danchin GJ E."/>
        </authorList>
    </citation>
    <scope>NUCLEOTIDE SEQUENCE [LARGE SCALE GENOMIC DNA]</scope>
</reference>
<dbReference type="EMBL" id="CAJEWN010000131">
    <property type="protein sequence ID" value="CAD2167792.1"/>
    <property type="molecule type" value="Genomic_DNA"/>
</dbReference>
<dbReference type="SUPFAM" id="SSF56436">
    <property type="entry name" value="C-type lectin-like"/>
    <property type="match status" value="1"/>
</dbReference>
<feature type="compositionally biased region" description="Low complexity" evidence="1">
    <location>
        <begin position="491"/>
        <end position="505"/>
    </location>
</feature>
<dbReference type="Proteomes" id="UP000580250">
    <property type="component" value="Unassembled WGS sequence"/>
</dbReference>
<keyword evidence="2" id="KW-0732">Signal</keyword>
<feature type="compositionally biased region" description="Low complexity" evidence="1">
    <location>
        <begin position="428"/>
        <end position="437"/>
    </location>
</feature>
<dbReference type="Gene3D" id="3.10.100.10">
    <property type="entry name" value="Mannose-Binding Protein A, subunit A"/>
    <property type="match status" value="1"/>
</dbReference>
<evidence type="ECO:0000313" key="4">
    <source>
        <dbReference type="EMBL" id="CAD2167792.1"/>
    </source>
</evidence>
<dbReference type="InterPro" id="IPR016186">
    <property type="entry name" value="C-type_lectin-like/link_sf"/>
</dbReference>
<dbReference type="InterPro" id="IPR016187">
    <property type="entry name" value="CTDL_fold"/>
</dbReference>
<evidence type="ECO:0000313" key="5">
    <source>
        <dbReference type="Proteomes" id="UP000580250"/>
    </source>
</evidence>
<sequence length="859" mass="94114">MLEYLIFILLFAAFTNAAHVVYINDGFDVDSAEVPLYPNKYLKNKAYYHKSPGSYLTYPKQYVYKKEKKDNYYEKTNEGYNKEGYGEDKGYEYKEGYEKGYGDNKGYEYKEGYGDKNEYKEGYGDNEEYDKVYGYNEGYNEEKGYGGYDEGYGGYGGKSYEDNKGYKKKKYRAHKGKYGGYGGYNGHNKYGSSSSESDEYIYLRNYKFPHYYGNYMNYMQPGMYYNRPIYYYTTTSTTTTTTTTTPTTTTEETTPTPEDTTPEDTTPTPEDTTPTPEDTTTQEDTTPTPEDTTPTPEDTTTQEETTPTPEDTTQPPEDTTTPSEDTTPTPEDTTPTPEDTTPTPDDTTPTPEDTTPASEDRTPTPEDTTATPEDTTPPPEDTTTPSEDTTPTSEDTTPTPEDTTPTPDDTTPTPEDTTPASEDRTPTPEDTTATPEDTTPPPEDTTPPSEDTTPPPEDTTPPSEDTTPPPEDTTPTSEDTTLIQLQSAEDTTPTPEETTLASEETTPPPEDTTPLSEDTTQPAEETTESTSEGTVGTLAITPGSDATPVSDDTRTDLTTLIGTEGTTSTPNTSCPPDYTFFKEGNCCIQISSPEKKPLTWKEASEEAKKNGARMASIHFKKEDDFIRDLVAKQPKGEGKDNPVYFTGLNVNATNGKINNFAWSDNTRVNYGSPKDIKPNTDPWGPKTTFNGNTGFGGISKDPSGKASWGLYDPNQKGGYVWKIDLSKKVPEPGNPTGGGVPGGNNGLPDGYKCTTGCNPSSIKLKAEKGQPSPVDEGPTEKNGCQTDVLSCTTNQPIATITFGTQGSLKSTQANKNNVRAQVFCANEEATGKKGWVRNGLDNNPKLIFVEEAHCEQQSS</sequence>
<feature type="domain" description="C-type lectin" evidence="3">
    <location>
        <begin position="574"/>
        <end position="722"/>
    </location>
</feature>
<evidence type="ECO:0000256" key="2">
    <source>
        <dbReference type="SAM" id="SignalP"/>
    </source>
</evidence>
<comment type="caution">
    <text evidence="4">The sequence shown here is derived from an EMBL/GenBank/DDBJ whole genome shotgun (WGS) entry which is preliminary data.</text>
</comment>
<evidence type="ECO:0000256" key="1">
    <source>
        <dbReference type="SAM" id="MobiDB-lite"/>
    </source>
</evidence>